<dbReference type="EMBL" id="PZQS01000005">
    <property type="protein sequence ID" value="PVD30768.1"/>
    <property type="molecule type" value="Genomic_DNA"/>
</dbReference>
<reference evidence="2 3" key="1">
    <citation type="submission" date="2018-04" db="EMBL/GenBank/DDBJ databases">
        <title>The genome of golden apple snail Pomacea canaliculata provides insight into stress tolerance and invasive adaptation.</title>
        <authorList>
            <person name="Liu C."/>
            <person name="Liu B."/>
            <person name="Ren Y."/>
            <person name="Zhang Y."/>
            <person name="Wang H."/>
            <person name="Li S."/>
            <person name="Jiang F."/>
            <person name="Yin L."/>
            <person name="Zhang G."/>
            <person name="Qian W."/>
            <person name="Fan W."/>
        </authorList>
    </citation>
    <scope>NUCLEOTIDE SEQUENCE [LARGE SCALE GENOMIC DNA]</scope>
    <source>
        <strain evidence="2">SZHN2017</strain>
        <tissue evidence="2">Muscle</tissue>
    </source>
</reference>
<gene>
    <name evidence="2" type="ORF">C0Q70_10043</name>
</gene>
<keyword evidence="1" id="KW-0812">Transmembrane</keyword>
<organism evidence="2 3">
    <name type="scientific">Pomacea canaliculata</name>
    <name type="common">Golden apple snail</name>
    <dbReference type="NCBI Taxonomy" id="400727"/>
    <lineage>
        <taxon>Eukaryota</taxon>
        <taxon>Metazoa</taxon>
        <taxon>Spiralia</taxon>
        <taxon>Lophotrochozoa</taxon>
        <taxon>Mollusca</taxon>
        <taxon>Gastropoda</taxon>
        <taxon>Caenogastropoda</taxon>
        <taxon>Architaenioglossa</taxon>
        <taxon>Ampullarioidea</taxon>
        <taxon>Ampullariidae</taxon>
        <taxon>Pomacea</taxon>
    </lineage>
</organism>
<evidence type="ECO:0000313" key="3">
    <source>
        <dbReference type="Proteomes" id="UP000245119"/>
    </source>
</evidence>
<comment type="caution">
    <text evidence="2">The sequence shown here is derived from an EMBL/GenBank/DDBJ whole genome shotgun (WGS) entry which is preliminary data.</text>
</comment>
<feature type="transmembrane region" description="Helical" evidence="1">
    <location>
        <begin position="66"/>
        <end position="88"/>
    </location>
</feature>
<dbReference type="OrthoDB" id="6102375at2759"/>
<dbReference type="Proteomes" id="UP000245119">
    <property type="component" value="Linkage Group LG5"/>
</dbReference>
<name>A0A2T7PBH9_POMCA</name>
<evidence type="ECO:0000256" key="1">
    <source>
        <dbReference type="SAM" id="Phobius"/>
    </source>
</evidence>
<keyword evidence="1" id="KW-0472">Membrane</keyword>
<evidence type="ECO:0000313" key="2">
    <source>
        <dbReference type="EMBL" id="PVD30768.1"/>
    </source>
</evidence>
<protein>
    <submittedName>
        <fullName evidence="2">Uncharacterized protein</fullName>
    </submittedName>
</protein>
<accession>A0A2T7PBH9</accession>
<proteinExistence type="predicted"/>
<keyword evidence="1" id="KW-1133">Transmembrane helix</keyword>
<sequence>MEEFVDDETTTYCSTCNCHFPVPKSPEIVQQEVKEAQKELKVETKEMSQQVRKKTSVPDQRLSSQAVGLICVVTISSIFTVVVACDVCRLFHYLLHRKDESLLTK</sequence>
<keyword evidence="3" id="KW-1185">Reference proteome</keyword>
<dbReference type="AlphaFoldDB" id="A0A2T7PBH9"/>